<keyword evidence="1" id="KW-1133">Transmembrane helix</keyword>
<protein>
    <recommendedName>
        <fullName evidence="4">SbsA Ig-like domain-containing protein</fullName>
    </recommendedName>
</protein>
<comment type="caution">
    <text evidence="2">The sequence shown here is derived from an EMBL/GenBank/DDBJ whole genome shotgun (WGS) entry which is preliminary data.</text>
</comment>
<feature type="transmembrane region" description="Helical" evidence="1">
    <location>
        <begin position="66"/>
        <end position="84"/>
    </location>
</feature>
<evidence type="ECO:0000313" key="3">
    <source>
        <dbReference type="Proteomes" id="UP000230843"/>
    </source>
</evidence>
<evidence type="ECO:0000256" key="1">
    <source>
        <dbReference type="SAM" id="Phobius"/>
    </source>
</evidence>
<keyword evidence="1" id="KW-0472">Membrane</keyword>
<dbReference type="Proteomes" id="UP000230843">
    <property type="component" value="Unassembled WGS sequence"/>
</dbReference>
<gene>
    <name evidence="2" type="ORF">CO137_03530</name>
</gene>
<dbReference type="InterPro" id="IPR043993">
    <property type="entry name" value="T4SS_pilin"/>
</dbReference>
<name>A0A2M7Z603_9BACT</name>
<feature type="non-terminal residue" evidence="2">
    <location>
        <position position="433"/>
    </location>
</feature>
<dbReference type="Pfam" id="PF18895">
    <property type="entry name" value="T4SS_pilin"/>
    <property type="match status" value="1"/>
</dbReference>
<feature type="transmembrane region" description="Helical" evidence="1">
    <location>
        <begin position="12"/>
        <end position="33"/>
    </location>
</feature>
<evidence type="ECO:0000313" key="2">
    <source>
        <dbReference type="EMBL" id="PJA89573.1"/>
    </source>
</evidence>
<organism evidence="2 3">
    <name type="scientific">Candidatus Magasanikbacteria bacterium CG_4_9_14_3_um_filter_32_9</name>
    <dbReference type="NCBI Taxonomy" id="1974644"/>
    <lineage>
        <taxon>Bacteria</taxon>
        <taxon>Candidatus Magasanikiibacteriota</taxon>
    </lineage>
</organism>
<evidence type="ECO:0008006" key="4">
    <source>
        <dbReference type="Google" id="ProtNLM"/>
    </source>
</evidence>
<keyword evidence="1" id="KW-0812">Transmembrane</keyword>
<proteinExistence type="predicted"/>
<sequence length="433" mass="46708">MRKIKIVKKTTAVFNLMIAVVFLLSIFSFFSVIDTTYAQTDTFGLTGVDQTLDLGTQDIRVTIAKIIRVILGLLGIIALVIIIYGGFTIMTSGGSEEKVSTGKKILINAVIGLAIILSSFAIVQFVISSLQQATGSGVGDGTARAPNIQIFAGSGSFGRIISDHYPARDQKDVKRNTKIAITFAESIDPASIVIDSNGNGIFGDCVTPDGVQFDWASQCDLLNKDSIKIYPRDQADSLIDAAVLVSPESSGVFSFTIRPIELLGNPNEDVWYTVYLTSKILKADNSASIFANERDDHYFWEFGVGTLLDFDGPIITSVYPFNGNVARNTIIQINFNEEMDPTSLQGISGAGFTNIVFGDINVSGEWRITNGYKTVEFVSSEACGQNSCGDVMYCLPVQCTETDTACTVPYEILIRSAELVSSGIAEAIPFTGV</sequence>
<dbReference type="AlphaFoldDB" id="A0A2M7Z603"/>
<feature type="transmembrane region" description="Helical" evidence="1">
    <location>
        <begin position="105"/>
        <end position="127"/>
    </location>
</feature>
<reference evidence="3" key="1">
    <citation type="submission" date="2017-09" db="EMBL/GenBank/DDBJ databases">
        <title>Depth-based differentiation of microbial function through sediment-hosted aquifers and enrichment of novel symbionts in the deep terrestrial subsurface.</title>
        <authorList>
            <person name="Probst A.J."/>
            <person name="Ladd B."/>
            <person name="Jarett J.K."/>
            <person name="Geller-Mcgrath D.E."/>
            <person name="Sieber C.M.K."/>
            <person name="Emerson J.B."/>
            <person name="Anantharaman K."/>
            <person name="Thomas B.C."/>
            <person name="Malmstrom R."/>
            <person name="Stieglmeier M."/>
            <person name="Klingl A."/>
            <person name="Woyke T."/>
            <person name="Ryan C.M."/>
            <person name="Banfield J.F."/>
        </authorList>
    </citation>
    <scope>NUCLEOTIDE SEQUENCE [LARGE SCALE GENOMIC DNA]</scope>
</reference>
<accession>A0A2M7Z603</accession>
<dbReference type="EMBL" id="PFVJ01000076">
    <property type="protein sequence ID" value="PJA89573.1"/>
    <property type="molecule type" value="Genomic_DNA"/>
</dbReference>